<accession>A0A9W6YU97</accession>
<evidence type="ECO:0000259" key="17">
    <source>
        <dbReference type="PROSITE" id="PS51192"/>
    </source>
</evidence>
<dbReference type="PANTHER" id="PTHR24031">
    <property type="entry name" value="RNA HELICASE"/>
    <property type="match status" value="1"/>
</dbReference>
<dbReference type="SMART" id="SM01178">
    <property type="entry name" value="DUF4217"/>
    <property type="match status" value="1"/>
</dbReference>
<dbReference type="Gene3D" id="3.40.50.300">
    <property type="entry name" value="P-loop containing nucleotide triphosphate hydrolases"/>
    <property type="match status" value="2"/>
</dbReference>
<keyword evidence="7 14" id="KW-0067">ATP-binding</keyword>
<evidence type="ECO:0000256" key="12">
    <source>
        <dbReference type="ARBA" id="ARBA00047984"/>
    </source>
</evidence>
<dbReference type="GO" id="GO:0005730">
    <property type="term" value="C:nucleolus"/>
    <property type="evidence" value="ECO:0007669"/>
    <property type="project" value="UniProtKB-SubCell"/>
</dbReference>
<evidence type="ECO:0000256" key="9">
    <source>
        <dbReference type="ARBA" id="ARBA00023242"/>
    </source>
</evidence>
<evidence type="ECO:0000256" key="7">
    <source>
        <dbReference type="ARBA" id="ARBA00022840"/>
    </source>
</evidence>
<feature type="short sequence motif" description="Q motif" evidence="13">
    <location>
        <begin position="116"/>
        <end position="144"/>
    </location>
</feature>
<dbReference type="SMART" id="SM00490">
    <property type="entry name" value="HELICc"/>
    <property type="match status" value="1"/>
</dbReference>
<dbReference type="Proteomes" id="UP001165063">
    <property type="component" value="Unassembled WGS sequence"/>
</dbReference>
<dbReference type="GO" id="GO:0003724">
    <property type="term" value="F:RNA helicase activity"/>
    <property type="evidence" value="ECO:0007669"/>
    <property type="project" value="UniProtKB-EC"/>
</dbReference>
<dbReference type="PROSITE" id="PS51194">
    <property type="entry name" value="HELICASE_CTER"/>
    <property type="match status" value="1"/>
</dbReference>
<comment type="similarity">
    <text evidence="11">Belongs to the DEAD box helicase family. DDX18/HAS1 subfamily.</text>
</comment>
<comment type="catalytic activity">
    <reaction evidence="12 15">
        <text>ATP + H2O = ADP + phosphate + H(+)</text>
        <dbReference type="Rhea" id="RHEA:13065"/>
        <dbReference type="ChEBI" id="CHEBI:15377"/>
        <dbReference type="ChEBI" id="CHEBI:15378"/>
        <dbReference type="ChEBI" id="CHEBI:30616"/>
        <dbReference type="ChEBI" id="CHEBI:43474"/>
        <dbReference type="ChEBI" id="CHEBI:456216"/>
        <dbReference type="EC" id="3.6.4.13"/>
    </reaction>
</comment>
<feature type="region of interest" description="Disordered" evidence="16">
    <location>
        <begin position="1"/>
        <end position="113"/>
    </location>
</feature>
<keyword evidence="4 14" id="KW-0547">Nucleotide-binding</keyword>
<evidence type="ECO:0000256" key="4">
    <source>
        <dbReference type="ARBA" id="ARBA00022741"/>
    </source>
</evidence>
<proteinExistence type="inferred from homology"/>
<dbReference type="GO" id="GO:0016787">
    <property type="term" value="F:hydrolase activity"/>
    <property type="evidence" value="ECO:0007669"/>
    <property type="project" value="UniProtKB-KW"/>
</dbReference>
<evidence type="ECO:0000256" key="8">
    <source>
        <dbReference type="ARBA" id="ARBA00022884"/>
    </source>
</evidence>
<dbReference type="OrthoDB" id="10259640at2759"/>
<dbReference type="InterPro" id="IPR014014">
    <property type="entry name" value="RNA_helicase_DEAD_Q_motif"/>
</dbReference>
<dbReference type="InterPro" id="IPR025313">
    <property type="entry name" value="SPB4-like_CTE"/>
</dbReference>
<dbReference type="PROSITE" id="PS00039">
    <property type="entry name" value="DEAD_ATP_HELICASE"/>
    <property type="match status" value="1"/>
</dbReference>
<dbReference type="InterPro" id="IPR014001">
    <property type="entry name" value="Helicase_ATP-bd"/>
</dbReference>
<dbReference type="SUPFAM" id="SSF52540">
    <property type="entry name" value="P-loop containing nucleoside triphosphate hydrolases"/>
    <property type="match status" value="1"/>
</dbReference>
<keyword evidence="9" id="KW-0539">Nucleus</keyword>
<evidence type="ECO:0000256" key="14">
    <source>
        <dbReference type="RuleBase" id="RU000492"/>
    </source>
</evidence>
<dbReference type="CDD" id="cd17942">
    <property type="entry name" value="DEADc_DDX18"/>
    <property type="match status" value="1"/>
</dbReference>
<reference evidence="20" key="1">
    <citation type="submission" date="2023-04" db="EMBL/GenBank/DDBJ databases">
        <title>Ambrosiozyma monospora NBRC 1965.</title>
        <authorList>
            <person name="Ichikawa N."/>
            <person name="Sato H."/>
            <person name="Tonouchi N."/>
        </authorList>
    </citation>
    <scope>NUCLEOTIDE SEQUENCE</scope>
    <source>
        <strain evidence="20">NBRC 1965</strain>
    </source>
</reference>
<dbReference type="Pfam" id="PF00270">
    <property type="entry name" value="DEAD"/>
    <property type="match status" value="1"/>
</dbReference>
<dbReference type="EC" id="3.6.4.13" evidence="15"/>
<evidence type="ECO:0000256" key="1">
    <source>
        <dbReference type="ARBA" id="ARBA00004604"/>
    </source>
</evidence>
<dbReference type="PROSITE" id="PS51195">
    <property type="entry name" value="Q_MOTIF"/>
    <property type="match status" value="1"/>
</dbReference>
<dbReference type="Pfam" id="PF13959">
    <property type="entry name" value="CTE_SPB4"/>
    <property type="match status" value="1"/>
</dbReference>
<dbReference type="SMART" id="SM00487">
    <property type="entry name" value="DEXDc"/>
    <property type="match status" value="1"/>
</dbReference>
<evidence type="ECO:0000256" key="2">
    <source>
        <dbReference type="ARBA" id="ARBA00022517"/>
    </source>
</evidence>
<protein>
    <recommendedName>
        <fullName evidence="15">ATP-dependent RNA helicase</fullName>
        <ecNumber evidence="15">3.6.4.13</ecNumber>
    </recommendedName>
</protein>
<evidence type="ECO:0000256" key="13">
    <source>
        <dbReference type="PROSITE-ProRule" id="PRU00552"/>
    </source>
</evidence>
<dbReference type="FunFam" id="3.40.50.300:FF:000379">
    <property type="entry name" value="RNA helicase"/>
    <property type="match status" value="1"/>
</dbReference>
<dbReference type="InterPro" id="IPR027417">
    <property type="entry name" value="P-loop_NTPase"/>
</dbReference>
<dbReference type="GO" id="GO:0003723">
    <property type="term" value="F:RNA binding"/>
    <property type="evidence" value="ECO:0007669"/>
    <property type="project" value="UniProtKB-UniRule"/>
</dbReference>
<feature type="domain" description="Helicase C-terminal" evidence="18">
    <location>
        <begin position="337"/>
        <end position="507"/>
    </location>
</feature>
<keyword evidence="6 14" id="KW-0347">Helicase</keyword>
<keyword evidence="8 15" id="KW-0694">RNA-binding</keyword>
<evidence type="ECO:0000256" key="3">
    <source>
        <dbReference type="ARBA" id="ARBA00022552"/>
    </source>
</evidence>
<feature type="compositionally biased region" description="Basic residues" evidence="16">
    <location>
        <begin position="1"/>
        <end position="13"/>
    </location>
</feature>
<evidence type="ECO:0000256" key="6">
    <source>
        <dbReference type="ARBA" id="ARBA00022806"/>
    </source>
</evidence>
<gene>
    <name evidence="20" type="ORF">Amon01_000109300</name>
</gene>
<dbReference type="InterPro" id="IPR011545">
    <property type="entry name" value="DEAD/DEAH_box_helicase_dom"/>
</dbReference>
<evidence type="ECO:0000256" key="15">
    <source>
        <dbReference type="RuleBase" id="RU365068"/>
    </source>
</evidence>
<comment type="function">
    <text evidence="10">ATP-dependent RNA helicase involved in 40S ribosomal subunit biogenesis. Required for the processing and cleavage of 35S pre-rRNA at sites A0, A1, and A2, leading to mature 18S rRNA.</text>
</comment>
<evidence type="ECO:0000256" key="5">
    <source>
        <dbReference type="ARBA" id="ARBA00022801"/>
    </source>
</evidence>
<keyword evidence="2" id="KW-0690">Ribosome biogenesis</keyword>
<dbReference type="FunFam" id="3.40.50.300:FF:000460">
    <property type="entry name" value="RNA helicase"/>
    <property type="match status" value="1"/>
</dbReference>
<dbReference type="InterPro" id="IPR044773">
    <property type="entry name" value="DDX18/Has1_DEADc"/>
</dbReference>
<dbReference type="Pfam" id="PF00271">
    <property type="entry name" value="Helicase_C"/>
    <property type="match status" value="1"/>
</dbReference>
<feature type="domain" description="Helicase ATP-binding" evidence="17">
    <location>
        <begin position="147"/>
        <end position="323"/>
    </location>
</feature>
<organism evidence="20 21">
    <name type="scientific">Ambrosiozyma monospora</name>
    <name type="common">Yeast</name>
    <name type="synonym">Endomycopsis monosporus</name>
    <dbReference type="NCBI Taxonomy" id="43982"/>
    <lineage>
        <taxon>Eukaryota</taxon>
        <taxon>Fungi</taxon>
        <taxon>Dikarya</taxon>
        <taxon>Ascomycota</taxon>
        <taxon>Saccharomycotina</taxon>
        <taxon>Pichiomycetes</taxon>
        <taxon>Pichiales</taxon>
        <taxon>Pichiaceae</taxon>
        <taxon>Ambrosiozyma</taxon>
    </lineage>
</organism>
<evidence type="ECO:0000256" key="10">
    <source>
        <dbReference type="ARBA" id="ARBA00024310"/>
    </source>
</evidence>
<comment type="domain">
    <text evidence="15">The Q motif is unique to and characteristic of the DEAD box family of RNA helicases and controls ATP binding and hydrolysis.</text>
</comment>
<evidence type="ECO:0000259" key="18">
    <source>
        <dbReference type="PROSITE" id="PS51194"/>
    </source>
</evidence>
<evidence type="ECO:0000313" key="21">
    <source>
        <dbReference type="Proteomes" id="UP001165063"/>
    </source>
</evidence>
<evidence type="ECO:0000313" key="20">
    <source>
        <dbReference type="EMBL" id="GMG20254.1"/>
    </source>
</evidence>
<dbReference type="InterPro" id="IPR001650">
    <property type="entry name" value="Helicase_C-like"/>
</dbReference>
<dbReference type="PROSITE" id="PS51192">
    <property type="entry name" value="HELICASE_ATP_BIND_1"/>
    <property type="match status" value="1"/>
</dbReference>
<dbReference type="AlphaFoldDB" id="A0A9W6YU97"/>
<evidence type="ECO:0000259" key="19">
    <source>
        <dbReference type="PROSITE" id="PS51195"/>
    </source>
</evidence>
<keyword evidence="5 14" id="KW-0378">Hydrolase</keyword>
<comment type="caution">
    <text evidence="20">The sequence shown here is derived from an EMBL/GenBank/DDBJ whole genome shotgun (WGS) entry which is preliminary data.</text>
</comment>
<feature type="compositionally biased region" description="Acidic residues" evidence="16">
    <location>
        <begin position="62"/>
        <end position="82"/>
    </location>
</feature>
<dbReference type="GO" id="GO:0006364">
    <property type="term" value="P:rRNA processing"/>
    <property type="evidence" value="ECO:0007669"/>
    <property type="project" value="UniProtKB-KW"/>
</dbReference>
<evidence type="ECO:0000256" key="16">
    <source>
        <dbReference type="SAM" id="MobiDB-lite"/>
    </source>
</evidence>
<keyword evidence="21" id="KW-1185">Reference proteome</keyword>
<comment type="function">
    <text evidence="15">RNA helicase.</text>
</comment>
<dbReference type="CDD" id="cd18787">
    <property type="entry name" value="SF2_C_DEAD"/>
    <property type="match status" value="1"/>
</dbReference>
<dbReference type="GO" id="GO:0005524">
    <property type="term" value="F:ATP binding"/>
    <property type="evidence" value="ECO:0007669"/>
    <property type="project" value="UniProtKB-UniRule"/>
</dbReference>
<feature type="domain" description="DEAD-box RNA helicase Q" evidence="19">
    <location>
        <begin position="116"/>
        <end position="144"/>
    </location>
</feature>
<sequence>MGKSSKKSSRKSKTPYEKKEKKHQKPEVQEEDENTDKLVNQIDDEYNDVAALLEKDAYVPENNEEDGDEVNNELEDDSEPENETDKKTKKSKKSKKSTEDHVPTPAPNENTTTTKKLFSELDLSLPTQKSIKEMGFTSMTEVQARTIPPLLAGKDVLGAAKTGSGKTLAFLIPAIELLYSLKFKPRNGTGAVVITPTRELALQIFGVARELMGNHSQTIGIVIGGANRRQEAEKLAKGVNLLIATPGRLLDHLQNTQGFIFKNLKSLIIDEADRILEIGFEDEMKQIVSILPNDGRQTMLFSATQTTKVEDLARVSLKEAPVYINVHQDRDTSTADGLEQGYVVCDSDKRFLLLFSFLKRNLKKKVIVFLSSCNSVKYYSELLNYIDLPVLDLHGKQKQQKRTNTFFEFCNAKQGILLCTDVAARGLDIPEVDWIIQFDPPDDPKDYIHRVGRTARGTAGKGKSLMFLIPSELGFLRYLKAAKVPLNEFEFPTNKIANVQSQLEQLVKNNFWLHQSAKDGYRAYLQAYSSHHLKTVYKIDKLDLVKVGKSFGFTVPPKVNITIGSSVTKTKMKSKPKRRS</sequence>
<name>A0A9W6YU97_AMBMO</name>
<dbReference type="EMBL" id="BSXU01000322">
    <property type="protein sequence ID" value="GMG20254.1"/>
    <property type="molecule type" value="Genomic_DNA"/>
</dbReference>
<evidence type="ECO:0000256" key="11">
    <source>
        <dbReference type="ARBA" id="ARBA00024357"/>
    </source>
</evidence>
<comment type="subcellular location">
    <subcellularLocation>
        <location evidence="1">Nucleus</location>
        <location evidence="1">Nucleolus</location>
    </subcellularLocation>
</comment>
<keyword evidence="3" id="KW-0698">rRNA processing</keyword>
<dbReference type="InterPro" id="IPR000629">
    <property type="entry name" value="RNA-helicase_DEAD-box_CS"/>
</dbReference>